<reference evidence="12 13" key="1">
    <citation type="submission" date="2019-07" db="EMBL/GenBank/DDBJ databases">
        <title>Genomics analysis of Aphanomyces spp. identifies a new class of oomycete effector associated with host adaptation.</title>
        <authorList>
            <person name="Gaulin E."/>
        </authorList>
    </citation>
    <scope>NUCLEOTIDE SEQUENCE [LARGE SCALE GENOMIC DNA]</scope>
    <source>
        <strain evidence="12 13">ATCC 201684</strain>
    </source>
</reference>
<evidence type="ECO:0000256" key="5">
    <source>
        <dbReference type="ARBA" id="ARBA00022741"/>
    </source>
</evidence>
<dbReference type="Pfam" id="PF00664">
    <property type="entry name" value="ABC_membrane"/>
    <property type="match status" value="2"/>
</dbReference>
<dbReference type="Proteomes" id="UP000481153">
    <property type="component" value="Unassembled WGS sequence"/>
</dbReference>
<feature type="domain" description="ABC transporter" evidence="10">
    <location>
        <begin position="417"/>
        <end position="632"/>
    </location>
</feature>
<dbReference type="VEuPathDB" id="FungiDB:AeMF1_020354"/>
<keyword evidence="5" id="KW-0547">Nucleotide-binding</keyword>
<dbReference type="InterPro" id="IPR044726">
    <property type="entry name" value="ABCC_6TM_D2"/>
</dbReference>
<dbReference type="Gene3D" id="3.40.50.300">
    <property type="entry name" value="P-loop containing nucleotide triphosphate hydrolases"/>
    <property type="match status" value="1"/>
</dbReference>
<evidence type="ECO:0008006" key="14">
    <source>
        <dbReference type="Google" id="ProtNLM"/>
    </source>
</evidence>
<keyword evidence="8 9" id="KW-0472">Membrane</keyword>
<keyword evidence="2" id="KW-0813">Transport</keyword>
<dbReference type="InterPro" id="IPR044746">
    <property type="entry name" value="ABCC_6TM_D1"/>
</dbReference>
<evidence type="ECO:0000256" key="4">
    <source>
        <dbReference type="ARBA" id="ARBA00022737"/>
    </source>
</evidence>
<dbReference type="GO" id="GO:0016020">
    <property type="term" value="C:membrane"/>
    <property type="evidence" value="ECO:0007669"/>
    <property type="project" value="InterPro"/>
</dbReference>
<keyword evidence="13" id="KW-1185">Reference proteome</keyword>
<dbReference type="SUPFAM" id="SSF90123">
    <property type="entry name" value="ABC transporter transmembrane region"/>
    <property type="match status" value="2"/>
</dbReference>
<evidence type="ECO:0000313" key="13">
    <source>
        <dbReference type="Proteomes" id="UP000481153"/>
    </source>
</evidence>
<feature type="transmembrane region" description="Helical" evidence="9">
    <location>
        <begin position="849"/>
        <end position="882"/>
    </location>
</feature>
<dbReference type="Gene3D" id="1.20.1560.10">
    <property type="entry name" value="ABC transporter type 1, transmembrane domain"/>
    <property type="match status" value="2"/>
</dbReference>
<keyword evidence="7 9" id="KW-1133">Transmembrane helix</keyword>
<gene>
    <name evidence="12" type="ORF">Ae201684_013220</name>
</gene>
<feature type="domain" description="ABC transmembrane type-1" evidence="11">
    <location>
        <begin position="92"/>
        <end position="374"/>
    </location>
</feature>
<sequence>MTTAARYQSVQGSDDLPHENPSVHANILSKIFFFWANPLIEKANASPLATHDLWKLPPMCDAKAVAAKFDPSFRQTRSIVTSYLSIFGWRFLFIGFLQVLIVAAGLYGPVVLELVMTLFESESFDVYSASLYVGSLFGVKLLQAFISTHTTFQSELIVLRFTSALQQLLFQKALTLDAKSRRDKTPEIMQLFTSDIMWIISFSYYIHQIWIIPLQLGAVLYLLYNVIGYAAFVGAGIIVITLVLNNCLAQVQRNMWRILMQHKEKRMKIVENVFSVIAEEKLESFTDRQHLLGGILSHRSTELSTLWGAFSLSAFVTSLLYMAPILVTTASLAFYTMVMQETVTATKVFTALALFRSLRAPLIGLPQITAHLMQALVALRRLRDYLNLTEKDPNVILTHIQLSASQYENFANNNIDIAIEEGSFGWNADKPMFRGLNLLVKRGDLLIVHGENKAGKSSLCNVILGELEKYEGSIFVGGRIAYCSENPWIQNMTIRDNILFGKPYERKKYNAVLQACGLRPSQDGFAFGDRTEVLPTTPLTKDDKIRICLARACYNDADIYVLDIDIDEALFTKCILGLLRNKTVVLVSENQAIIESKYIDKSFEVGEGILVENTEQLELAEPVVTPLAGRKRFWEEEPHILEQEVPDTQMPLFDSLISPSLRSPFGMLMEEPSFSMDEIPATADDDSGTLTRETFWGYFHATGGFLVFFLLLVQFLWQSLQIISDLWLSHWCTTASLNMSSNSTNGTFFLDDTIVFTKVEVLAYSKHNMEVYAVLALCSVVMVIFRTWITSCAGMRAATTLFNSMTNSLFEAPLSVLNAAPLGRILSVYSGDINTVDTRLPFSFGGFLANLFIAVFCLGTCMVCLRYSGLVLVIWVVLYIYFGLHYVQPVREIESLTRATRVPHLQFVNEAIDGTVTIRAFGMKQVRRFHRMHQHHVDVHQETCYVQEVLKQWFALRMQLLHACLIFTITLAAIHSRHFLLPGLFGLVFNYSLQLPPHLEFVFSIWSSVLSSMMGVKRVLGFIHWQKNADV</sequence>
<dbReference type="GO" id="GO:0005524">
    <property type="term" value="F:ATP binding"/>
    <property type="evidence" value="ECO:0007669"/>
    <property type="project" value="UniProtKB-KW"/>
</dbReference>
<dbReference type="PROSITE" id="PS50929">
    <property type="entry name" value="ABC_TM1F"/>
    <property type="match status" value="2"/>
</dbReference>
<feature type="transmembrane region" description="Helical" evidence="9">
    <location>
        <begin position="226"/>
        <end position="248"/>
    </location>
</feature>
<evidence type="ECO:0000259" key="11">
    <source>
        <dbReference type="PROSITE" id="PS50929"/>
    </source>
</evidence>
<dbReference type="InterPro" id="IPR050173">
    <property type="entry name" value="ABC_transporter_C-like"/>
</dbReference>
<keyword evidence="3 9" id="KW-0812">Transmembrane</keyword>
<feature type="transmembrane region" description="Helical" evidence="9">
    <location>
        <begin position="127"/>
        <end position="146"/>
    </location>
</feature>
<evidence type="ECO:0000256" key="6">
    <source>
        <dbReference type="ARBA" id="ARBA00022840"/>
    </source>
</evidence>
<evidence type="ECO:0000256" key="9">
    <source>
        <dbReference type="SAM" id="Phobius"/>
    </source>
</evidence>
<keyword evidence="4" id="KW-0677">Repeat</keyword>
<dbReference type="SUPFAM" id="SSF52540">
    <property type="entry name" value="P-loop containing nucleoside triphosphate hydrolases"/>
    <property type="match status" value="1"/>
</dbReference>
<feature type="transmembrane region" description="Helical" evidence="9">
    <location>
        <begin position="87"/>
        <end position="107"/>
    </location>
</feature>
<evidence type="ECO:0000256" key="3">
    <source>
        <dbReference type="ARBA" id="ARBA00022692"/>
    </source>
</evidence>
<evidence type="ECO:0000256" key="8">
    <source>
        <dbReference type="ARBA" id="ARBA00023136"/>
    </source>
</evidence>
<dbReference type="InterPro" id="IPR027417">
    <property type="entry name" value="P-loop_NTPase"/>
</dbReference>
<evidence type="ECO:0000256" key="2">
    <source>
        <dbReference type="ARBA" id="ARBA00022448"/>
    </source>
</evidence>
<accession>A0A6G0WNY9</accession>
<feature type="transmembrane region" description="Helical" evidence="9">
    <location>
        <begin position="695"/>
        <end position="717"/>
    </location>
</feature>
<feature type="transmembrane region" description="Helical" evidence="9">
    <location>
        <begin position="306"/>
        <end position="326"/>
    </location>
</feature>
<dbReference type="AlphaFoldDB" id="A0A6G0WNY9"/>
<feature type="transmembrane region" description="Helical" evidence="9">
    <location>
        <begin position="188"/>
        <end position="206"/>
    </location>
</feature>
<evidence type="ECO:0000259" key="10">
    <source>
        <dbReference type="PROSITE" id="PS50893"/>
    </source>
</evidence>
<evidence type="ECO:0000256" key="7">
    <source>
        <dbReference type="ARBA" id="ARBA00022989"/>
    </source>
</evidence>
<dbReference type="PANTHER" id="PTHR24223">
    <property type="entry name" value="ATP-BINDING CASSETTE SUB-FAMILY C"/>
    <property type="match status" value="1"/>
</dbReference>
<dbReference type="Pfam" id="PF00005">
    <property type="entry name" value="ABC_tran"/>
    <property type="match status" value="1"/>
</dbReference>
<keyword evidence="6" id="KW-0067">ATP-binding</keyword>
<comment type="subcellular location">
    <subcellularLocation>
        <location evidence="1">Endomembrane system</location>
        <topology evidence="1">Multi-pass membrane protein</topology>
    </subcellularLocation>
</comment>
<dbReference type="GO" id="GO:0012505">
    <property type="term" value="C:endomembrane system"/>
    <property type="evidence" value="ECO:0007669"/>
    <property type="project" value="UniProtKB-SubCell"/>
</dbReference>
<feature type="transmembrane region" description="Helical" evidence="9">
    <location>
        <begin position="771"/>
        <end position="789"/>
    </location>
</feature>
<comment type="caution">
    <text evidence="12">The sequence shown here is derived from an EMBL/GenBank/DDBJ whole genome shotgun (WGS) entry which is preliminary data.</text>
</comment>
<proteinExistence type="predicted"/>
<dbReference type="CDD" id="cd18580">
    <property type="entry name" value="ABC_6TM_ABCC_D2"/>
    <property type="match status" value="1"/>
</dbReference>
<dbReference type="GO" id="GO:0016887">
    <property type="term" value="F:ATP hydrolysis activity"/>
    <property type="evidence" value="ECO:0007669"/>
    <property type="project" value="InterPro"/>
</dbReference>
<feature type="transmembrane region" description="Helical" evidence="9">
    <location>
        <begin position="960"/>
        <end position="981"/>
    </location>
</feature>
<dbReference type="InterPro" id="IPR003439">
    <property type="entry name" value="ABC_transporter-like_ATP-bd"/>
</dbReference>
<name>A0A6G0WNY9_9STRA</name>
<dbReference type="GO" id="GO:0140359">
    <property type="term" value="F:ABC-type transporter activity"/>
    <property type="evidence" value="ECO:0007669"/>
    <property type="project" value="InterPro"/>
</dbReference>
<feature type="domain" description="ABC transmembrane type-1" evidence="11">
    <location>
        <begin position="708"/>
        <end position="1011"/>
    </location>
</feature>
<evidence type="ECO:0000313" key="12">
    <source>
        <dbReference type="EMBL" id="KAF0729083.1"/>
    </source>
</evidence>
<protein>
    <recommendedName>
        <fullName evidence="14">ABC transmembrane type-1 domain-containing protein</fullName>
    </recommendedName>
</protein>
<dbReference type="InterPro" id="IPR036640">
    <property type="entry name" value="ABC1_TM_sf"/>
</dbReference>
<organism evidence="12 13">
    <name type="scientific">Aphanomyces euteiches</name>
    <dbReference type="NCBI Taxonomy" id="100861"/>
    <lineage>
        <taxon>Eukaryota</taxon>
        <taxon>Sar</taxon>
        <taxon>Stramenopiles</taxon>
        <taxon>Oomycota</taxon>
        <taxon>Saprolegniomycetes</taxon>
        <taxon>Saprolegniales</taxon>
        <taxon>Verrucalvaceae</taxon>
        <taxon>Aphanomyces</taxon>
    </lineage>
</organism>
<dbReference type="PANTHER" id="PTHR24223:SF443">
    <property type="entry name" value="MULTIDRUG-RESISTANCE LIKE PROTEIN 1, ISOFORM I"/>
    <property type="match status" value="1"/>
</dbReference>
<dbReference type="CDD" id="cd18579">
    <property type="entry name" value="ABC_6TM_ABCC_D1"/>
    <property type="match status" value="1"/>
</dbReference>
<dbReference type="PROSITE" id="PS50893">
    <property type="entry name" value="ABC_TRANSPORTER_2"/>
    <property type="match status" value="1"/>
</dbReference>
<dbReference type="InterPro" id="IPR011527">
    <property type="entry name" value="ABC1_TM_dom"/>
</dbReference>
<dbReference type="EMBL" id="VJMJ01000169">
    <property type="protein sequence ID" value="KAF0729083.1"/>
    <property type="molecule type" value="Genomic_DNA"/>
</dbReference>
<evidence type="ECO:0000256" key="1">
    <source>
        <dbReference type="ARBA" id="ARBA00004127"/>
    </source>
</evidence>